<feature type="domain" description="Thioredoxin-like fold" evidence="4">
    <location>
        <begin position="60"/>
        <end position="115"/>
    </location>
</feature>
<dbReference type="AlphaFoldDB" id="A0A226D052"/>
<name>A0A226D052_FOLCA</name>
<dbReference type="SFLD" id="SFLDG01180">
    <property type="entry name" value="SUF1"/>
    <property type="match status" value="1"/>
</dbReference>
<reference evidence="5 6" key="1">
    <citation type="submission" date="2015-12" db="EMBL/GenBank/DDBJ databases">
        <title>The genome of Folsomia candida.</title>
        <authorList>
            <person name="Faddeeva A."/>
            <person name="Derks M.F."/>
            <person name="Anvar Y."/>
            <person name="Smit S."/>
            <person name="Van Straalen N."/>
            <person name="Roelofs D."/>
        </authorList>
    </citation>
    <scope>NUCLEOTIDE SEQUENCE [LARGE SCALE GENOMIC DNA]</scope>
    <source>
        <strain evidence="5 6">VU population</strain>
        <tissue evidence="5">Whole body</tissue>
    </source>
</reference>
<dbReference type="Gene3D" id="1.20.1050.10">
    <property type="match status" value="1"/>
</dbReference>
<dbReference type="EMBL" id="LNIX01000047">
    <property type="protein sequence ID" value="OXA38244.1"/>
    <property type="molecule type" value="Genomic_DNA"/>
</dbReference>
<dbReference type="InterPro" id="IPR050931">
    <property type="entry name" value="Mito_Protein_Transport_Metaxin"/>
</dbReference>
<dbReference type="InterPro" id="IPR012336">
    <property type="entry name" value="Thioredoxin-like_fold"/>
</dbReference>
<keyword evidence="2" id="KW-0472">Membrane</keyword>
<evidence type="ECO:0000256" key="2">
    <source>
        <dbReference type="SAM" id="Phobius"/>
    </source>
</evidence>
<dbReference type="Proteomes" id="UP000198287">
    <property type="component" value="Unassembled WGS sequence"/>
</dbReference>
<dbReference type="SUPFAM" id="SSF47616">
    <property type="entry name" value="GST C-terminal domain-like"/>
    <property type="match status" value="1"/>
</dbReference>
<organism evidence="5 6">
    <name type="scientific">Folsomia candida</name>
    <name type="common">Springtail</name>
    <dbReference type="NCBI Taxonomy" id="158441"/>
    <lineage>
        <taxon>Eukaryota</taxon>
        <taxon>Metazoa</taxon>
        <taxon>Ecdysozoa</taxon>
        <taxon>Arthropoda</taxon>
        <taxon>Hexapoda</taxon>
        <taxon>Collembola</taxon>
        <taxon>Entomobryomorpha</taxon>
        <taxon>Isotomoidea</taxon>
        <taxon>Isotomidae</taxon>
        <taxon>Proisotominae</taxon>
        <taxon>Folsomia</taxon>
    </lineage>
</organism>
<evidence type="ECO:0000256" key="1">
    <source>
        <dbReference type="ARBA" id="ARBA00006475"/>
    </source>
</evidence>
<dbReference type="OMA" id="WEDSITH"/>
<dbReference type="InterPro" id="IPR040079">
    <property type="entry name" value="Glutathione_S-Trfase"/>
</dbReference>
<keyword evidence="6" id="KW-1185">Reference proteome</keyword>
<feature type="domain" description="Metaxin glutathione S-transferase" evidence="3">
    <location>
        <begin position="172"/>
        <end position="234"/>
    </location>
</feature>
<dbReference type="CDD" id="cd03193">
    <property type="entry name" value="GST_C_Metaxin"/>
    <property type="match status" value="1"/>
</dbReference>
<dbReference type="SUPFAM" id="SSF52833">
    <property type="entry name" value="Thioredoxin-like"/>
    <property type="match status" value="1"/>
</dbReference>
<dbReference type="PANTHER" id="PTHR12289:SF41">
    <property type="entry name" value="FAILED AXON CONNECTIONS-RELATED"/>
    <property type="match status" value="1"/>
</dbReference>
<comment type="caution">
    <text evidence="5">The sequence shown here is derived from an EMBL/GenBank/DDBJ whole genome shotgun (WGS) entry which is preliminary data.</text>
</comment>
<evidence type="ECO:0000313" key="5">
    <source>
        <dbReference type="EMBL" id="OXA38244.1"/>
    </source>
</evidence>
<feature type="transmembrane region" description="Helical" evidence="2">
    <location>
        <begin position="6"/>
        <end position="22"/>
    </location>
</feature>
<comment type="similarity">
    <text evidence="1">Belongs to the FAX family.</text>
</comment>
<dbReference type="InterPro" id="IPR036249">
    <property type="entry name" value="Thioredoxin-like_sf"/>
</dbReference>
<dbReference type="SFLD" id="SFLDS00019">
    <property type="entry name" value="Glutathione_Transferase_(cytos"/>
    <property type="match status" value="1"/>
</dbReference>
<proteinExistence type="inferred from homology"/>
<dbReference type="PANTHER" id="PTHR12289">
    <property type="entry name" value="METAXIN RELATED"/>
    <property type="match status" value="1"/>
</dbReference>
<keyword evidence="2" id="KW-0812">Transmembrane</keyword>
<dbReference type="Pfam" id="PF17172">
    <property type="entry name" value="GST_N_4"/>
    <property type="match status" value="1"/>
</dbReference>
<dbReference type="Pfam" id="PF17171">
    <property type="entry name" value="GST_C_6"/>
    <property type="match status" value="1"/>
</dbReference>
<dbReference type="GO" id="GO:0005737">
    <property type="term" value="C:cytoplasm"/>
    <property type="evidence" value="ECO:0007669"/>
    <property type="project" value="TreeGrafter"/>
</dbReference>
<evidence type="ECO:0000259" key="3">
    <source>
        <dbReference type="Pfam" id="PF17171"/>
    </source>
</evidence>
<dbReference type="SFLD" id="SFLDG01200">
    <property type="entry name" value="SUF1.1"/>
    <property type="match status" value="1"/>
</dbReference>
<gene>
    <name evidence="5" type="ORF">Fcan01_27045</name>
</gene>
<dbReference type="InterPro" id="IPR033468">
    <property type="entry name" value="Metaxin_GST"/>
</dbReference>
<dbReference type="OrthoDB" id="5809458at2759"/>
<dbReference type="Gene3D" id="3.40.30.10">
    <property type="entry name" value="Glutaredoxin"/>
    <property type="match status" value="1"/>
</dbReference>
<evidence type="ECO:0000313" key="6">
    <source>
        <dbReference type="Proteomes" id="UP000198287"/>
    </source>
</evidence>
<keyword evidence="2" id="KW-1133">Transmembrane helix</keyword>
<accession>A0A226D052</accession>
<evidence type="ECO:0000259" key="4">
    <source>
        <dbReference type="Pfam" id="PF17172"/>
    </source>
</evidence>
<dbReference type="InterPro" id="IPR036282">
    <property type="entry name" value="Glutathione-S-Trfase_C_sf"/>
</dbReference>
<protein>
    <submittedName>
        <fullName evidence="5">Failed axon connections</fullName>
    </submittedName>
</protein>
<dbReference type="InterPro" id="IPR026928">
    <property type="entry name" value="FAX/IsoI-like"/>
</dbReference>
<sequence length="252" mass="29028">MFCGLLWYGVFAGVAYGLYLYLQKFWMQQKLDRFSKDKCPKDKVILHGTPRSVGVPTASPFVLKLETFLRMTKIDYEYDGDPKNTFGENGKTPWISLNGEHIADSQVCIQFLTKEIFMWAFIWGGERHAAVGRTLAIPWYAVKFLGFQYRNVVWAQGIGRHTRENIAAWTYSDIKSVATVLGNNKFLLGDEPCLEDCTLFGFCGQLFWGFPASSPYSKFAKEEYPNLYAYANRMKDRYFPDWDQLIAKEKSA</sequence>